<dbReference type="GO" id="GO:0016740">
    <property type="term" value="F:transferase activity"/>
    <property type="evidence" value="ECO:0007669"/>
    <property type="project" value="UniProtKB-KW"/>
</dbReference>
<dbReference type="EMBL" id="CP036501">
    <property type="protein sequence ID" value="UZP74294.1"/>
    <property type="molecule type" value="Genomic_DNA"/>
</dbReference>
<evidence type="ECO:0000256" key="5">
    <source>
        <dbReference type="ARBA" id="ARBA00022989"/>
    </source>
</evidence>
<feature type="transmembrane region" description="Helical" evidence="7">
    <location>
        <begin position="61"/>
        <end position="79"/>
    </location>
</feature>
<evidence type="ECO:0000256" key="4">
    <source>
        <dbReference type="ARBA" id="ARBA00022692"/>
    </source>
</evidence>
<feature type="transmembrane region" description="Helical" evidence="7">
    <location>
        <begin position="178"/>
        <end position="196"/>
    </location>
</feature>
<feature type="transmembrane region" description="Helical" evidence="7">
    <location>
        <begin position="228"/>
        <end position="245"/>
    </location>
</feature>
<proteinExistence type="predicted"/>
<feature type="transmembrane region" description="Helical" evidence="7">
    <location>
        <begin position="202"/>
        <end position="221"/>
    </location>
</feature>
<keyword evidence="6 7" id="KW-0472">Membrane</keyword>
<sequence>MSFTDRLGFTVSQAIAAWVLVFLVGGAAGVVAMLLCHYLMTFGGEDSADKHGISKVTASRVGGIAVVGYMLIHLGYQYFTGLYSPSFAENSVFLTAITYFALGFFEDLRGNLSAKLRFGLMAVIAAGTLLLSPHLVLGPVGIFFVDAAVSTQITALLFTALCVAYIPNAFNTADGANGLVSGVSFATLTGLSAVAPPELLPFIASGAVGCLIFMIFNVISGRFFLGDGGAYFLGAFCGLSVVLIANQTDASVWWLLSMIFYPVVDLMWSMGRRALDRKSPFEPDNQHFHNVLFAWLDTDKRSSVVANTSCGIGIAVVFAGLPLAIFSTGFIAADSLNWFWVVVLQWLVYGAGWRYLNQRLCLLPDDSPVESARVQGAAS</sequence>
<evidence type="ECO:0000256" key="7">
    <source>
        <dbReference type="SAM" id="Phobius"/>
    </source>
</evidence>
<evidence type="ECO:0000256" key="1">
    <source>
        <dbReference type="ARBA" id="ARBA00004651"/>
    </source>
</evidence>
<name>A0ABY6Q6Q4_9GAMM</name>
<dbReference type="CDD" id="cd06853">
    <property type="entry name" value="GT_WecA_like"/>
    <property type="match status" value="1"/>
</dbReference>
<dbReference type="PANTHER" id="PTHR22926:SF3">
    <property type="entry name" value="UNDECAPRENYL-PHOSPHATE ALPHA-N-ACETYLGLUCOSAMINYL 1-PHOSPHATE TRANSFERASE"/>
    <property type="match status" value="1"/>
</dbReference>
<feature type="transmembrane region" description="Helical" evidence="7">
    <location>
        <begin position="15"/>
        <end position="40"/>
    </location>
</feature>
<dbReference type="InterPro" id="IPR000715">
    <property type="entry name" value="Glycosyl_transferase_4"/>
</dbReference>
<feature type="transmembrane region" description="Helical" evidence="7">
    <location>
        <begin position="310"/>
        <end position="332"/>
    </location>
</feature>
<organism evidence="8 9">
    <name type="scientific">Candidatus Paraluminiphilus aquimaris</name>
    <dbReference type="NCBI Taxonomy" id="2518994"/>
    <lineage>
        <taxon>Bacteria</taxon>
        <taxon>Pseudomonadati</taxon>
        <taxon>Pseudomonadota</taxon>
        <taxon>Gammaproteobacteria</taxon>
        <taxon>Cellvibrionales</taxon>
        <taxon>Halieaceae</taxon>
        <taxon>Candidatus Paraluminiphilus</taxon>
    </lineage>
</organism>
<keyword evidence="9" id="KW-1185">Reference proteome</keyword>
<feature type="transmembrane region" description="Helical" evidence="7">
    <location>
        <begin position="338"/>
        <end position="356"/>
    </location>
</feature>
<accession>A0ABY6Q6Q4</accession>
<protein>
    <submittedName>
        <fullName evidence="8">Undecaprenyl/decaprenyl-phosphate alpha-N-acetylglucosaminyl 1-phosphate transferase</fullName>
    </submittedName>
</protein>
<dbReference type="Proteomes" id="UP001317963">
    <property type="component" value="Chromosome"/>
</dbReference>
<evidence type="ECO:0000256" key="2">
    <source>
        <dbReference type="ARBA" id="ARBA00022475"/>
    </source>
</evidence>
<evidence type="ECO:0000313" key="8">
    <source>
        <dbReference type="EMBL" id="UZP74294.1"/>
    </source>
</evidence>
<feature type="transmembrane region" description="Helical" evidence="7">
    <location>
        <begin position="85"/>
        <end position="105"/>
    </location>
</feature>
<keyword evidence="3 8" id="KW-0808">Transferase</keyword>
<evidence type="ECO:0000256" key="6">
    <source>
        <dbReference type="ARBA" id="ARBA00023136"/>
    </source>
</evidence>
<dbReference type="RefSeq" id="WP_279243108.1">
    <property type="nucleotide sequence ID" value="NZ_CP036501.1"/>
</dbReference>
<feature type="transmembrane region" description="Helical" evidence="7">
    <location>
        <begin position="142"/>
        <end position="166"/>
    </location>
</feature>
<dbReference type="PANTHER" id="PTHR22926">
    <property type="entry name" value="PHOSPHO-N-ACETYLMURAMOYL-PENTAPEPTIDE-TRANSFERASE"/>
    <property type="match status" value="1"/>
</dbReference>
<dbReference type="Pfam" id="PF00953">
    <property type="entry name" value="Glycos_transf_4"/>
    <property type="match status" value="1"/>
</dbReference>
<keyword evidence="2" id="KW-1003">Cell membrane</keyword>
<keyword evidence="4 7" id="KW-0812">Transmembrane</keyword>
<evidence type="ECO:0000313" key="9">
    <source>
        <dbReference type="Proteomes" id="UP001317963"/>
    </source>
</evidence>
<reference evidence="8 9" key="1">
    <citation type="submission" date="2019-02" db="EMBL/GenBank/DDBJ databases">
        <title>Halieaceae_genomes.</title>
        <authorList>
            <person name="Li S.-H."/>
        </authorList>
    </citation>
    <scope>NUCLEOTIDE SEQUENCE [LARGE SCALE GENOMIC DNA]</scope>
    <source>
        <strain evidence="8 9">JH123</strain>
    </source>
</reference>
<keyword evidence="5 7" id="KW-1133">Transmembrane helix</keyword>
<feature type="transmembrane region" description="Helical" evidence="7">
    <location>
        <begin position="251"/>
        <end position="268"/>
    </location>
</feature>
<gene>
    <name evidence="8" type="ORF">E0F26_05835</name>
</gene>
<comment type="subcellular location">
    <subcellularLocation>
        <location evidence="1">Cell membrane</location>
        <topology evidence="1">Multi-pass membrane protein</topology>
    </subcellularLocation>
</comment>
<evidence type="ECO:0000256" key="3">
    <source>
        <dbReference type="ARBA" id="ARBA00022679"/>
    </source>
</evidence>
<feature type="transmembrane region" description="Helical" evidence="7">
    <location>
        <begin position="117"/>
        <end position="136"/>
    </location>
</feature>